<name>A0A5J4TG44_9EUKA</name>
<gene>
    <name evidence="1" type="ORF">EZS28_047823</name>
</gene>
<organism evidence="1 2">
    <name type="scientific">Streblomastix strix</name>
    <dbReference type="NCBI Taxonomy" id="222440"/>
    <lineage>
        <taxon>Eukaryota</taxon>
        <taxon>Metamonada</taxon>
        <taxon>Preaxostyla</taxon>
        <taxon>Oxymonadida</taxon>
        <taxon>Streblomastigidae</taxon>
        <taxon>Streblomastix</taxon>
    </lineage>
</organism>
<comment type="caution">
    <text evidence="1">The sequence shown here is derived from an EMBL/GenBank/DDBJ whole genome shotgun (WGS) entry which is preliminary data.</text>
</comment>
<proteinExistence type="predicted"/>
<dbReference type="EMBL" id="SNRW01032627">
    <property type="protein sequence ID" value="KAA6356650.1"/>
    <property type="molecule type" value="Genomic_DNA"/>
</dbReference>
<dbReference type="AlphaFoldDB" id="A0A5J4TG44"/>
<accession>A0A5J4TG44</accession>
<sequence length="46" mass="5272">GEYWMQQRTQKNLGLSGGGWMLRRLHSETCNDDEAERGRSFARGGE</sequence>
<protein>
    <submittedName>
        <fullName evidence="1">Uncharacterized protein</fullName>
    </submittedName>
</protein>
<evidence type="ECO:0000313" key="1">
    <source>
        <dbReference type="EMBL" id="KAA6356650.1"/>
    </source>
</evidence>
<evidence type="ECO:0000313" key="2">
    <source>
        <dbReference type="Proteomes" id="UP000324800"/>
    </source>
</evidence>
<reference evidence="1 2" key="1">
    <citation type="submission" date="2019-03" db="EMBL/GenBank/DDBJ databases">
        <title>Single cell metagenomics reveals metabolic interactions within the superorganism composed of flagellate Streblomastix strix and complex community of Bacteroidetes bacteria on its surface.</title>
        <authorList>
            <person name="Treitli S.C."/>
            <person name="Kolisko M."/>
            <person name="Husnik F."/>
            <person name="Keeling P."/>
            <person name="Hampl V."/>
        </authorList>
    </citation>
    <scope>NUCLEOTIDE SEQUENCE [LARGE SCALE GENOMIC DNA]</scope>
    <source>
        <strain evidence="1">ST1C</strain>
    </source>
</reference>
<feature type="non-terminal residue" evidence="1">
    <location>
        <position position="1"/>
    </location>
</feature>
<dbReference type="Proteomes" id="UP000324800">
    <property type="component" value="Unassembled WGS sequence"/>
</dbReference>